<evidence type="ECO:0008006" key="3">
    <source>
        <dbReference type="Google" id="ProtNLM"/>
    </source>
</evidence>
<name>A0ABS6GXA8_MAMLE</name>
<gene>
    <name evidence="1" type="ORF">KQ656_08895</name>
</gene>
<reference evidence="1 2" key="1">
    <citation type="submission" date="2021-06" db="EMBL/GenBank/DDBJ databases">
        <title>Staphylococcus lentus K169 genome sequencing.</title>
        <authorList>
            <person name="Sundareshan S."/>
            <person name="Akhila D.S."/>
            <person name="Prachi D."/>
            <person name="Sivakumar R."/>
            <person name="Rajendhran J."/>
            <person name="Isloor S."/>
            <person name="Hegde N.R."/>
        </authorList>
    </citation>
    <scope>NUCLEOTIDE SEQUENCE [LARGE SCALE GENOMIC DNA]</scope>
    <source>
        <strain evidence="1 2">K169</strain>
    </source>
</reference>
<evidence type="ECO:0000313" key="1">
    <source>
        <dbReference type="EMBL" id="MBU6114074.1"/>
    </source>
</evidence>
<comment type="caution">
    <text evidence="1">The sequence shown here is derived from an EMBL/GenBank/DDBJ whole genome shotgun (WGS) entry which is preliminary data.</text>
</comment>
<organism evidence="1 2">
    <name type="scientific">Mammaliicoccus lentus</name>
    <name type="common">Staphylococcus lentus</name>
    <dbReference type="NCBI Taxonomy" id="42858"/>
    <lineage>
        <taxon>Bacteria</taxon>
        <taxon>Bacillati</taxon>
        <taxon>Bacillota</taxon>
        <taxon>Bacilli</taxon>
        <taxon>Bacillales</taxon>
        <taxon>Staphylococcaceae</taxon>
        <taxon>Mammaliicoccus</taxon>
    </lineage>
</organism>
<dbReference type="Proteomes" id="UP000770161">
    <property type="component" value="Unassembled WGS sequence"/>
</dbReference>
<keyword evidence="2" id="KW-1185">Reference proteome</keyword>
<accession>A0ABS6GXA8</accession>
<sequence>MLDKTRINLEFKMLKSEIYKNNVFKDKGKGKLITFKYLLPFRIPIKEIENIDFINEENTFMKFIHSEHNILENDNIKRERQSYIEITSVISHTKFKKVKFESTSRESKKNKIITEIFNKQLHTLNNFIKIISVKYQYHNIFQLSLGDILSIPYYVIYSIKGEIQDMSLFLIDMPDKIENDQYSELRQTELLNIKKNYQMLSNHPSNTYVIAMRKGERAIYKADYNLAIIQIQTALEVFITRFLEGYYKLDEKLSDEKLRNILECGYANLIKDHLKKIIDTLNLNDSYVIKNCIDKYKKDYYPMRNKIVHEGLSYEREDAFKFQEIVSDIIKLITFTMKNVEASDFSKEFNTYNIINRKVNVNSIKEKYK</sequence>
<proteinExistence type="predicted"/>
<evidence type="ECO:0000313" key="2">
    <source>
        <dbReference type="Proteomes" id="UP000770161"/>
    </source>
</evidence>
<dbReference type="EMBL" id="JAHLZN010000016">
    <property type="protein sequence ID" value="MBU6114074.1"/>
    <property type="molecule type" value="Genomic_DNA"/>
</dbReference>
<protein>
    <recommendedName>
        <fullName evidence="3">Apea-like HEPN domain-containing protein</fullName>
    </recommendedName>
</protein>